<accession>A0A0A2DJ41</accession>
<feature type="transmembrane region" description="Helical" evidence="6">
    <location>
        <begin position="241"/>
        <end position="260"/>
    </location>
</feature>
<name>A0A0A2DJ41_9CORY</name>
<keyword evidence="6" id="KW-1003">Cell membrane</keyword>
<evidence type="ECO:0000313" key="8">
    <source>
        <dbReference type="EMBL" id="KGM19235.1"/>
    </source>
</evidence>
<dbReference type="EMBL" id="JRVJ01000003">
    <property type="protein sequence ID" value="KGM19235.1"/>
    <property type="molecule type" value="Genomic_DNA"/>
</dbReference>
<feature type="transmembrane region" description="Helical" evidence="6">
    <location>
        <begin position="21"/>
        <end position="43"/>
    </location>
</feature>
<evidence type="ECO:0000256" key="7">
    <source>
        <dbReference type="SAM" id="MobiDB-lite"/>
    </source>
</evidence>
<keyword evidence="9" id="KW-1185">Reference proteome</keyword>
<dbReference type="InterPro" id="IPR002994">
    <property type="entry name" value="Surf1/Shy1"/>
</dbReference>
<dbReference type="Pfam" id="PF02104">
    <property type="entry name" value="SURF1"/>
    <property type="match status" value="1"/>
</dbReference>
<keyword evidence="5 6" id="KW-0472">Membrane</keyword>
<evidence type="ECO:0000256" key="4">
    <source>
        <dbReference type="ARBA" id="ARBA00022989"/>
    </source>
</evidence>
<dbReference type="PROSITE" id="PS50895">
    <property type="entry name" value="SURF1"/>
    <property type="match status" value="1"/>
</dbReference>
<proteinExistence type="inferred from homology"/>
<dbReference type="PANTHER" id="PTHR23427">
    <property type="entry name" value="SURFEIT LOCUS PROTEIN"/>
    <property type="match status" value="1"/>
</dbReference>
<comment type="similarity">
    <text evidence="2 6">Belongs to the SURF1 family.</text>
</comment>
<dbReference type="InterPro" id="IPR045214">
    <property type="entry name" value="Surf1/Surf4"/>
</dbReference>
<dbReference type="AlphaFoldDB" id="A0A0A2DJ41"/>
<comment type="caution">
    <text evidence="8">The sequence shown here is derived from an EMBL/GenBank/DDBJ whole genome shotgun (WGS) entry which is preliminary data.</text>
</comment>
<comment type="subcellular location">
    <subcellularLocation>
        <location evidence="6">Cell membrane</location>
        <topology evidence="6">Multi-pass membrane protein</topology>
    </subcellularLocation>
    <subcellularLocation>
        <location evidence="1">Membrane</location>
    </subcellularLocation>
</comment>
<sequence length="317" mass="34469">MAATDGKSTQRAGWKVFLTPSWIAIAILVLMFTYFAFSFLAPWQLGKGERKSETNHRLQAALEHDPVPAGEVLPDEGPVGTDKEWTHVSLQGQFEPAKEVLLHNRPVDSNPAFQLLTPFKTTDGLTVLVNRGWIPPAEGVKAVDIPAPPTGQRTVTGFVRLGEGSTSDVVNADGVPQTQVINTSTIGKAQGIELAHDYVQLDAESLNAMNEATGNEATGSGDNKPRPIPLPQLDNGPHLSYGIQWIAFGILAPIGLAWAIRNEWRERKLEEKDRAAAVAPETAEPNQLVDRYGRQRTHLGDRSGFGGRSKNNGGERF</sequence>
<evidence type="ECO:0000256" key="2">
    <source>
        <dbReference type="ARBA" id="ARBA00007165"/>
    </source>
</evidence>
<feature type="region of interest" description="Disordered" evidence="7">
    <location>
        <begin position="273"/>
        <end position="317"/>
    </location>
</feature>
<protein>
    <recommendedName>
        <fullName evidence="6">SURF1-like protein</fullName>
    </recommendedName>
</protein>
<keyword evidence="3 6" id="KW-0812">Transmembrane</keyword>
<dbReference type="PANTHER" id="PTHR23427:SF2">
    <property type="entry name" value="SURFEIT LOCUS PROTEIN 1"/>
    <property type="match status" value="1"/>
</dbReference>
<dbReference type="RefSeq" id="WP_035113467.1">
    <property type="nucleotide sequence ID" value="NZ_CP047046.1"/>
</dbReference>
<gene>
    <name evidence="8" type="ORF">MA47_02755</name>
</gene>
<feature type="compositionally biased region" description="Polar residues" evidence="7">
    <location>
        <begin position="212"/>
        <end position="221"/>
    </location>
</feature>
<dbReference type="GeneID" id="300552468"/>
<dbReference type="Proteomes" id="UP000030145">
    <property type="component" value="Unassembled WGS sequence"/>
</dbReference>
<keyword evidence="4 6" id="KW-1133">Transmembrane helix</keyword>
<feature type="region of interest" description="Disordered" evidence="7">
    <location>
        <begin position="212"/>
        <end position="231"/>
    </location>
</feature>
<dbReference type="CDD" id="cd06662">
    <property type="entry name" value="SURF1"/>
    <property type="match status" value="1"/>
</dbReference>
<reference evidence="8 9" key="1">
    <citation type="submission" date="2014-10" db="EMBL/GenBank/DDBJ databases">
        <title>Whole Genome sequence of Corynebacterium auriscanis strain CIP 106629.</title>
        <authorList>
            <person name="Hassan S.S."/>
            <person name="Jamal S.B."/>
            <person name="Tiwari S."/>
            <person name="Oliveira L.D.C."/>
            <person name="Souza F."/>
            <person name="Mariano D.C."/>
            <person name="Almeida S."/>
            <person name="Dorella F."/>
            <person name="Pereira F."/>
            <person name="Carvalho A."/>
            <person name="Leal C.A."/>
            <person name="Soares S.D.C."/>
            <person name="Figueiredo H.C."/>
            <person name="Silva A."/>
            <person name="Azevedo V.A."/>
        </authorList>
    </citation>
    <scope>NUCLEOTIDE SEQUENCE [LARGE SCALE GENOMIC DNA]</scope>
    <source>
        <strain evidence="8 9">CIP 106629</strain>
    </source>
</reference>
<evidence type="ECO:0000313" key="9">
    <source>
        <dbReference type="Proteomes" id="UP000030145"/>
    </source>
</evidence>
<evidence type="ECO:0000256" key="1">
    <source>
        <dbReference type="ARBA" id="ARBA00004370"/>
    </source>
</evidence>
<evidence type="ECO:0000256" key="6">
    <source>
        <dbReference type="RuleBase" id="RU363076"/>
    </source>
</evidence>
<evidence type="ECO:0000256" key="3">
    <source>
        <dbReference type="ARBA" id="ARBA00022692"/>
    </source>
</evidence>
<dbReference type="GO" id="GO:0005886">
    <property type="term" value="C:plasma membrane"/>
    <property type="evidence" value="ECO:0007669"/>
    <property type="project" value="UniProtKB-SubCell"/>
</dbReference>
<evidence type="ECO:0000256" key="5">
    <source>
        <dbReference type="ARBA" id="ARBA00023136"/>
    </source>
</evidence>
<organism evidence="8 9">
    <name type="scientific">Corynebacterium auriscanis</name>
    <dbReference type="NCBI Taxonomy" id="99807"/>
    <lineage>
        <taxon>Bacteria</taxon>
        <taxon>Bacillati</taxon>
        <taxon>Actinomycetota</taxon>
        <taxon>Actinomycetes</taxon>
        <taxon>Mycobacteriales</taxon>
        <taxon>Corynebacteriaceae</taxon>
        <taxon>Corynebacterium</taxon>
    </lineage>
</organism>